<dbReference type="PROSITE" id="PS50082">
    <property type="entry name" value="WD_REPEATS_2"/>
    <property type="match status" value="5"/>
</dbReference>
<dbReference type="SMART" id="SM00256">
    <property type="entry name" value="FBOX"/>
    <property type="match status" value="1"/>
</dbReference>
<name>A0A5N6KPG8_9ROSI</name>
<protein>
    <recommendedName>
        <fullName evidence="5">F-box domain-containing protein</fullName>
    </recommendedName>
</protein>
<dbReference type="PROSITE" id="PS50294">
    <property type="entry name" value="WD_REPEATS_REGION"/>
    <property type="match status" value="4"/>
</dbReference>
<organism evidence="6 7">
    <name type="scientific">Carpinus fangiana</name>
    <dbReference type="NCBI Taxonomy" id="176857"/>
    <lineage>
        <taxon>Eukaryota</taxon>
        <taxon>Viridiplantae</taxon>
        <taxon>Streptophyta</taxon>
        <taxon>Embryophyta</taxon>
        <taxon>Tracheophyta</taxon>
        <taxon>Spermatophyta</taxon>
        <taxon>Magnoliopsida</taxon>
        <taxon>eudicotyledons</taxon>
        <taxon>Gunneridae</taxon>
        <taxon>Pentapetalae</taxon>
        <taxon>rosids</taxon>
        <taxon>fabids</taxon>
        <taxon>Fagales</taxon>
        <taxon>Betulaceae</taxon>
        <taxon>Carpinus</taxon>
    </lineage>
</organism>
<accession>A0A5N6KPG8</accession>
<comment type="caution">
    <text evidence="6">The sequence shown here is derived from an EMBL/GenBank/DDBJ whole genome shotgun (WGS) entry which is preliminary data.</text>
</comment>
<gene>
    <name evidence="6" type="ORF">FH972_021491</name>
</gene>
<dbReference type="Pfam" id="PF00400">
    <property type="entry name" value="WD40"/>
    <property type="match status" value="5"/>
</dbReference>
<dbReference type="Pfam" id="PF12937">
    <property type="entry name" value="F-box-like"/>
    <property type="match status" value="1"/>
</dbReference>
<feature type="repeat" description="WD" evidence="3">
    <location>
        <begin position="316"/>
        <end position="355"/>
    </location>
</feature>
<dbReference type="PANTHER" id="PTHR14604">
    <property type="entry name" value="WD40 REPEAT PF20"/>
    <property type="match status" value="1"/>
</dbReference>
<dbReference type="Proteomes" id="UP000327013">
    <property type="component" value="Unassembled WGS sequence"/>
</dbReference>
<dbReference type="SUPFAM" id="SSF81383">
    <property type="entry name" value="F-box domain"/>
    <property type="match status" value="1"/>
</dbReference>
<feature type="region of interest" description="Disordered" evidence="4">
    <location>
        <begin position="1"/>
        <end position="54"/>
    </location>
</feature>
<keyword evidence="2" id="KW-0677">Repeat</keyword>
<dbReference type="InterPro" id="IPR050995">
    <property type="entry name" value="WD-F-box_domain-protein"/>
</dbReference>
<feature type="compositionally biased region" description="Basic and acidic residues" evidence="4">
    <location>
        <begin position="24"/>
        <end position="34"/>
    </location>
</feature>
<evidence type="ECO:0000256" key="1">
    <source>
        <dbReference type="ARBA" id="ARBA00022574"/>
    </source>
</evidence>
<dbReference type="PROSITE" id="PS00678">
    <property type="entry name" value="WD_REPEATS_1"/>
    <property type="match status" value="2"/>
</dbReference>
<feature type="repeat" description="WD" evidence="3">
    <location>
        <begin position="491"/>
        <end position="530"/>
    </location>
</feature>
<dbReference type="PROSITE" id="PS50181">
    <property type="entry name" value="FBOX"/>
    <property type="match status" value="1"/>
</dbReference>
<dbReference type="InterPro" id="IPR019775">
    <property type="entry name" value="WD40_repeat_CS"/>
</dbReference>
<feature type="region of interest" description="Disordered" evidence="4">
    <location>
        <begin position="167"/>
        <end position="238"/>
    </location>
</feature>
<dbReference type="Gene3D" id="2.130.10.10">
    <property type="entry name" value="YVTN repeat-like/Quinoprotein amine dehydrogenase"/>
    <property type="match status" value="2"/>
</dbReference>
<feature type="repeat" description="WD" evidence="3">
    <location>
        <begin position="357"/>
        <end position="400"/>
    </location>
</feature>
<dbReference type="InterPro" id="IPR036322">
    <property type="entry name" value="WD40_repeat_dom_sf"/>
</dbReference>
<dbReference type="PANTHER" id="PTHR14604:SF4">
    <property type="entry name" value="F-BOX DOMAIN-CONTAINING PROTEIN"/>
    <property type="match status" value="1"/>
</dbReference>
<dbReference type="CDD" id="cd00200">
    <property type="entry name" value="WD40"/>
    <property type="match status" value="1"/>
</dbReference>
<keyword evidence="7" id="KW-1185">Reference proteome</keyword>
<dbReference type="EMBL" id="VIBQ01000009">
    <property type="protein sequence ID" value="KAB8337188.1"/>
    <property type="molecule type" value="Genomic_DNA"/>
</dbReference>
<sequence>MMFHHNKMSTGFPAPPPPAPSPFKVDEGYSEDSRSQAGSEQSDMTEPITIDGIDPHSAHHAAAQQWLLSLPVEARHEYAQMLLRSLPNPNVAHLVDEANQRLHFDPVVCLPQEIISHVFRYFDAATLVRASLVSRTWNNRTNDVRLWRRLFSHEGWAINNESVKKLAEVGEKRDAQASPRRPKTRPRSMDVHADSPSVKRVRDADYPTDPAAESPLAWSEQHGTVEADMSSEESSANAGDANMLLRPVQSGDLEMTEADDVAPELQKPRDRLLIQQELGTFKPNWQYLYNQRRRLEQNWLAGRFTNFRLPRVEAQEQAHTQCVYTVQYSNRYVVSGSRDKSVRVWDLHTQELKLPPLEGHTGSVLCLQFDERPDQDVIISGGSDADVIAWRFSTGEIIRRLRKAHTDSVLNLRFDERYLVTCSKDKTIRIWNRKELIPTDPEYPDRGTGNSFRNAQYPDHIVAIPHFNDEDVMIGQPSFEPLPVYSLLMTFDGHAAAVNAIQIFKDEVVSASGDRKIMLWNIKTGTLTRTYTGHTKGIACVQYDGRRIVSGSSDNTVRIFDSHSAAEVAMLEGHRNLVRTVQAEFGDLPGDAELQEAEARDNDARLIRTANTRNPRMLSHAKGWLERYFVYGAKLPPGGGGNRWSKIVSGSYDETVLIWRRDREGRWFIAKELKHEDAMRLASSASTNAPQIRHSDRGPHVAAGTLGIVNNSAVTQQLSHHPSQSAQRNSSRGVNFNTNGREGGEAGSTTPGPPEYPNAEGSSISRFSAPRAASFTTLSQHNPRPQVTPQHAVAHNVAPPHSQQHGTPHPLQTVNAGYQIQQAHRAAPHQTATLAPTANAPNVPAAWPATHQRAQAAQQLQQGPNSRVFKLQFDARRIICCSQEPVIVGWDFANGDEAIMEASEYFGEPS</sequence>
<dbReference type="PRINTS" id="PR00320">
    <property type="entry name" value="GPROTEINBRPT"/>
</dbReference>
<dbReference type="InterPro" id="IPR001810">
    <property type="entry name" value="F-box_dom"/>
</dbReference>
<dbReference type="SUPFAM" id="SSF50978">
    <property type="entry name" value="WD40 repeat-like"/>
    <property type="match status" value="1"/>
</dbReference>
<proteinExistence type="predicted"/>
<dbReference type="OrthoDB" id="19711at2759"/>
<dbReference type="InterPro" id="IPR015943">
    <property type="entry name" value="WD40/YVTN_repeat-like_dom_sf"/>
</dbReference>
<dbReference type="AlphaFoldDB" id="A0A5N6KPG8"/>
<dbReference type="InterPro" id="IPR020472">
    <property type="entry name" value="WD40_PAC1"/>
</dbReference>
<keyword evidence="1 3" id="KW-0853">WD repeat</keyword>
<dbReference type="InterPro" id="IPR001680">
    <property type="entry name" value="WD40_rpt"/>
</dbReference>
<dbReference type="SMART" id="SM00320">
    <property type="entry name" value="WD40"/>
    <property type="match status" value="7"/>
</dbReference>
<dbReference type="Gene3D" id="1.20.1280.50">
    <property type="match status" value="1"/>
</dbReference>
<evidence type="ECO:0000313" key="6">
    <source>
        <dbReference type="EMBL" id="KAB8337188.1"/>
    </source>
</evidence>
<reference evidence="6 7" key="1">
    <citation type="submission" date="2019-06" db="EMBL/GenBank/DDBJ databases">
        <title>A chromosomal-level reference genome of Carpinus fangiana (Coryloideae, Betulaceae).</title>
        <authorList>
            <person name="Yang X."/>
            <person name="Wang Z."/>
            <person name="Zhang L."/>
            <person name="Hao G."/>
            <person name="Liu J."/>
            <person name="Yang Y."/>
        </authorList>
    </citation>
    <scope>NUCLEOTIDE SEQUENCE [LARGE SCALE GENOMIC DNA]</scope>
    <source>
        <strain evidence="6">Cfa_2016G</strain>
        <tissue evidence="6">Leaf</tissue>
    </source>
</reference>
<feature type="repeat" description="WD" evidence="3">
    <location>
        <begin position="531"/>
        <end position="570"/>
    </location>
</feature>
<evidence type="ECO:0000256" key="2">
    <source>
        <dbReference type="ARBA" id="ARBA00022737"/>
    </source>
</evidence>
<feature type="compositionally biased region" description="Polar residues" evidence="4">
    <location>
        <begin position="35"/>
        <end position="44"/>
    </location>
</feature>
<evidence type="ECO:0000256" key="3">
    <source>
        <dbReference type="PROSITE-ProRule" id="PRU00221"/>
    </source>
</evidence>
<dbReference type="InterPro" id="IPR036047">
    <property type="entry name" value="F-box-like_dom_sf"/>
</dbReference>
<evidence type="ECO:0000313" key="7">
    <source>
        <dbReference type="Proteomes" id="UP000327013"/>
    </source>
</evidence>
<feature type="repeat" description="WD" evidence="3">
    <location>
        <begin position="402"/>
        <end position="432"/>
    </location>
</feature>
<evidence type="ECO:0000259" key="5">
    <source>
        <dbReference type="PROSITE" id="PS50181"/>
    </source>
</evidence>
<feature type="compositionally biased region" description="Polar residues" evidence="4">
    <location>
        <begin position="715"/>
        <end position="740"/>
    </location>
</feature>
<feature type="domain" description="F-box" evidence="5">
    <location>
        <begin position="104"/>
        <end position="150"/>
    </location>
</feature>
<feature type="region of interest" description="Disordered" evidence="4">
    <location>
        <begin position="715"/>
        <end position="763"/>
    </location>
</feature>
<evidence type="ECO:0000256" key="4">
    <source>
        <dbReference type="SAM" id="MobiDB-lite"/>
    </source>
</evidence>